<dbReference type="InterPro" id="IPR050131">
    <property type="entry name" value="Peptidase_S8_subtilisin-like"/>
</dbReference>
<evidence type="ECO:0000313" key="7">
    <source>
        <dbReference type="Proteomes" id="UP000054217"/>
    </source>
</evidence>
<organism evidence="6 7">
    <name type="scientific">Pisolithus tinctorius Marx 270</name>
    <dbReference type="NCBI Taxonomy" id="870435"/>
    <lineage>
        <taxon>Eukaryota</taxon>
        <taxon>Fungi</taxon>
        <taxon>Dikarya</taxon>
        <taxon>Basidiomycota</taxon>
        <taxon>Agaricomycotina</taxon>
        <taxon>Agaricomycetes</taxon>
        <taxon>Agaricomycetidae</taxon>
        <taxon>Boletales</taxon>
        <taxon>Sclerodermatineae</taxon>
        <taxon>Pisolithaceae</taxon>
        <taxon>Pisolithus</taxon>
    </lineage>
</organism>
<dbReference type="HOGENOM" id="CLU_011263_1_4_1"/>
<protein>
    <recommendedName>
        <fullName evidence="8">Peptidase S8/S53 domain-containing protein</fullName>
    </recommendedName>
</protein>
<evidence type="ECO:0000256" key="5">
    <source>
        <dbReference type="SAM" id="MobiDB-lite"/>
    </source>
</evidence>
<evidence type="ECO:0000256" key="1">
    <source>
        <dbReference type="ARBA" id="ARBA00011073"/>
    </source>
</evidence>
<dbReference type="Proteomes" id="UP000054217">
    <property type="component" value="Unassembled WGS sequence"/>
</dbReference>
<evidence type="ECO:0000313" key="6">
    <source>
        <dbReference type="EMBL" id="KIO07923.1"/>
    </source>
</evidence>
<dbReference type="GO" id="GO:0004252">
    <property type="term" value="F:serine-type endopeptidase activity"/>
    <property type="evidence" value="ECO:0007669"/>
    <property type="project" value="InterPro"/>
</dbReference>
<dbReference type="GO" id="GO:0006508">
    <property type="term" value="P:proteolysis"/>
    <property type="evidence" value="ECO:0007669"/>
    <property type="project" value="UniProtKB-KW"/>
</dbReference>
<dbReference type="InterPro" id="IPR036852">
    <property type="entry name" value="Peptidase_S8/S53_dom_sf"/>
</dbReference>
<dbReference type="PANTHER" id="PTHR43806">
    <property type="entry name" value="PEPTIDASE S8"/>
    <property type="match status" value="1"/>
</dbReference>
<accession>A0A0C3JFS0</accession>
<sequence length="419" mass="45131">MSCFIAGGATCTPWYYAPTRTHLSVAPLHAGDHPHGTIDNSYIVAFREDVSPALMGNYLNFLQMTRASDSLRGDTVVGSLRHICEGGLERYAGKFTERVVGQIPRMPEVNLAEKNQVVRATFFNGHGLVRISHRPKLTSSIFTKYVYDDVAAEGVDVSVIDAGIHVEYAQFEDLAALGLTVLRVKVLGSKGSGSAPTVVTGVKWTRKSALAKAEEARIERAATRKGKHRGSVGNMTNLSSGKSTDLDTTVNRAVDQGFHFAVATDTHLLLGNGDRKACKHSPAGAEKAVTVGASTLSERAYFSNYGKYVKLTSIKVINILSTCKGGHHAIAAFSGTFMASPPHCRLHGVLNWNDRYPSIYTTAYMALPRWIVACLPPPEFLGPIPSDDCAFLKLSSKDPINNAGDGSSNKLIFNSASSN</sequence>
<keyword evidence="4" id="KW-0720">Serine protease</keyword>
<dbReference type="SUPFAM" id="SSF54897">
    <property type="entry name" value="Protease propeptides/inhibitors"/>
    <property type="match status" value="1"/>
</dbReference>
<proteinExistence type="inferred from homology"/>
<dbReference type="InParanoid" id="A0A0C3JFS0"/>
<comment type="similarity">
    <text evidence="1">Belongs to the peptidase S8 family.</text>
</comment>
<dbReference type="FunCoup" id="A0A0C3JFS0">
    <property type="interactions" value="25"/>
</dbReference>
<name>A0A0C3JFS0_PISTI</name>
<dbReference type="AlphaFoldDB" id="A0A0C3JFS0"/>
<dbReference type="PANTHER" id="PTHR43806:SF11">
    <property type="entry name" value="CEREVISIN-RELATED"/>
    <property type="match status" value="1"/>
</dbReference>
<dbReference type="Gene3D" id="3.40.50.200">
    <property type="entry name" value="Peptidase S8/S53 domain"/>
    <property type="match status" value="1"/>
</dbReference>
<evidence type="ECO:0000256" key="3">
    <source>
        <dbReference type="ARBA" id="ARBA00022801"/>
    </source>
</evidence>
<keyword evidence="3" id="KW-0378">Hydrolase</keyword>
<dbReference type="SUPFAM" id="SSF52743">
    <property type="entry name" value="Subtilisin-like"/>
    <property type="match status" value="1"/>
</dbReference>
<dbReference type="OrthoDB" id="206201at2759"/>
<evidence type="ECO:0008006" key="8">
    <source>
        <dbReference type="Google" id="ProtNLM"/>
    </source>
</evidence>
<gene>
    <name evidence="6" type="ORF">M404DRAFT_14634</name>
</gene>
<keyword evidence="2" id="KW-0645">Protease</keyword>
<dbReference type="STRING" id="870435.A0A0C3JFS0"/>
<dbReference type="GO" id="GO:0005615">
    <property type="term" value="C:extracellular space"/>
    <property type="evidence" value="ECO:0007669"/>
    <property type="project" value="TreeGrafter"/>
</dbReference>
<keyword evidence="7" id="KW-1185">Reference proteome</keyword>
<evidence type="ECO:0000256" key="4">
    <source>
        <dbReference type="ARBA" id="ARBA00022825"/>
    </source>
</evidence>
<feature type="region of interest" description="Disordered" evidence="5">
    <location>
        <begin position="221"/>
        <end position="240"/>
    </location>
</feature>
<dbReference type="EMBL" id="KN831958">
    <property type="protein sequence ID" value="KIO07923.1"/>
    <property type="molecule type" value="Genomic_DNA"/>
</dbReference>
<reference evidence="6 7" key="1">
    <citation type="submission" date="2014-04" db="EMBL/GenBank/DDBJ databases">
        <authorList>
            <consortium name="DOE Joint Genome Institute"/>
            <person name="Kuo A."/>
            <person name="Kohler A."/>
            <person name="Costa M.D."/>
            <person name="Nagy L.G."/>
            <person name="Floudas D."/>
            <person name="Copeland A."/>
            <person name="Barry K.W."/>
            <person name="Cichocki N."/>
            <person name="Veneault-Fourrey C."/>
            <person name="LaButti K."/>
            <person name="Lindquist E.A."/>
            <person name="Lipzen A."/>
            <person name="Lundell T."/>
            <person name="Morin E."/>
            <person name="Murat C."/>
            <person name="Sun H."/>
            <person name="Tunlid A."/>
            <person name="Henrissat B."/>
            <person name="Grigoriev I.V."/>
            <person name="Hibbett D.S."/>
            <person name="Martin F."/>
            <person name="Nordberg H.P."/>
            <person name="Cantor M.N."/>
            <person name="Hua S.X."/>
        </authorList>
    </citation>
    <scope>NUCLEOTIDE SEQUENCE [LARGE SCALE GENOMIC DNA]</scope>
    <source>
        <strain evidence="6 7">Marx 270</strain>
    </source>
</reference>
<evidence type="ECO:0000256" key="2">
    <source>
        <dbReference type="ARBA" id="ARBA00022670"/>
    </source>
</evidence>
<reference evidence="7" key="2">
    <citation type="submission" date="2015-01" db="EMBL/GenBank/DDBJ databases">
        <title>Evolutionary Origins and Diversification of the Mycorrhizal Mutualists.</title>
        <authorList>
            <consortium name="DOE Joint Genome Institute"/>
            <consortium name="Mycorrhizal Genomics Consortium"/>
            <person name="Kohler A."/>
            <person name="Kuo A."/>
            <person name="Nagy L.G."/>
            <person name="Floudas D."/>
            <person name="Copeland A."/>
            <person name="Barry K.W."/>
            <person name="Cichocki N."/>
            <person name="Veneault-Fourrey C."/>
            <person name="LaButti K."/>
            <person name="Lindquist E.A."/>
            <person name="Lipzen A."/>
            <person name="Lundell T."/>
            <person name="Morin E."/>
            <person name="Murat C."/>
            <person name="Riley R."/>
            <person name="Ohm R."/>
            <person name="Sun H."/>
            <person name="Tunlid A."/>
            <person name="Henrissat B."/>
            <person name="Grigoriev I.V."/>
            <person name="Hibbett D.S."/>
            <person name="Martin F."/>
        </authorList>
    </citation>
    <scope>NUCLEOTIDE SEQUENCE [LARGE SCALE GENOMIC DNA]</scope>
    <source>
        <strain evidence="7">Marx 270</strain>
    </source>
</reference>